<evidence type="ECO:0000256" key="4">
    <source>
        <dbReference type="ARBA" id="ARBA00022692"/>
    </source>
</evidence>
<dbReference type="RefSeq" id="WP_051502820.1">
    <property type="nucleotide sequence ID" value="NZ_JACJTA010000002.1"/>
</dbReference>
<feature type="domain" description="Major facilitator superfamily (MFS) profile" evidence="8">
    <location>
        <begin position="3"/>
        <end position="420"/>
    </location>
</feature>
<comment type="caution">
    <text evidence="9">The sequence shown here is derived from an EMBL/GenBank/DDBJ whole genome shotgun (WGS) entry which is preliminary data.</text>
</comment>
<reference evidence="9 10" key="1">
    <citation type="journal article" date="2020" name="ISME J.">
        <title>Comparative genomics reveals insights into cyanobacterial evolution and habitat adaptation.</title>
        <authorList>
            <person name="Chen M.Y."/>
            <person name="Teng W.K."/>
            <person name="Zhao L."/>
            <person name="Hu C.X."/>
            <person name="Zhou Y.K."/>
            <person name="Han B.P."/>
            <person name="Song L.R."/>
            <person name="Shu W.S."/>
        </authorList>
    </citation>
    <scope>NUCLEOTIDE SEQUENCE [LARGE SCALE GENOMIC DNA]</scope>
    <source>
        <strain evidence="9 10">FACHB-248</strain>
    </source>
</reference>
<evidence type="ECO:0000313" key="9">
    <source>
        <dbReference type="EMBL" id="MBD2603284.1"/>
    </source>
</evidence>
<evidence type="ECO:0000259" key="8">
    <source>
        <dbReference type="PROSITE" id="PS50850"/>
    </source>
</evidence>
<dbReference type="InterPro" id="IPR020846">
    <property type="entry name" value="MFS_dom"/>
</dbReference>
<dbReference type="SUPFAM" id="SSF103473">
    <property type="entry name" value="MFS general substrate transporter"/>
    <property type="match status" value="1"/>
</dbReference>
<dbReference type="Proteomes" id="UP000660380">
    <property type="component" value="Unassembled WGS sequence"/>
</dbReference>
<keyword evidence="5 7" id="KW-1133">Transmembrane helix</keyword>
<evidence type="ECO:0000313" key="10">
    <source>
        <dbReference type="Proteomes" id="UP000660380"/>
    </source>
</evidence>
<feature type="transmembrane region" description="Helical" evidence="7">
    <location>
        <begin position="39"/>
        <end position="61"/>
    </location>
</feature>
<name>A0ABR8GJC9_9CYAN</name>
<dbReference type="PROSITE" id="PS50850">
    <property type="entry name" value="MFS"/>
    <property type="match status" value="1"/>
</dbReference>
<comment type="subcellular location">
    <subcellularLocation>
        <location evidence="1">Cell membrane</location>
        <topology evidence="1">Multi-pass membrane protein</topology>
    </subcellularLocation>
</comment>
<keyword evidence="10" id="KW-1185">Reference proteome</keyword>
<dbReference type="CDD" id="cd06173">
    <property type="entry name" value="MFS_MefA_like"/>
    <property type="match status" value="1"/>
</dbReference>
<dbReference type="PANTHER" id="PTHR43266">
    <property type="entry name" value="MACROLIDE-EFFLUX PROTEIN"/>
    <property type="match status" value="1"/>
</dbReference>
<gene>
    <name evidence="9" type="ORF">H6G81_01770</name>
</gene>
<dbReference type="InterPro" id="IPR011701">
    <property type="entry name" value="MFS"/>
</dbReference>
<evidence type="ECO:0000256" key="5">
    <source>
        <dbReference type="ARBA" id="ARBA00022989"/>
    </source>
</evidence>
<evidence type="ECO:0000256" key="6">
    <source>
        <dbReference type="ARBA" id="ARBA00023136"/>
    </source>
</evidence>
<accession>A0ABR8GJC9</accession>
<feature type="transmembrane region" description="Helical" evidence="7">
    <location>
        <begin position="341"/>
        <end position="364"/>
    </location>
</feature>
<dbReference type="PANTHER" id="PTHR43266:SF2">
    <property type="entry name" value="MAJOR FACILITATOR SUPERFAMILY (MFS) PROFILE DOMAIN-CONTAINING PROTEIN"/>
    <property type="match status" value="1"/>
</dbReference>
<feature type="transmembrane region" description="Helical" evidence="7">
    <location>
        <begin position="162"/>
        <end position="181"/>
    </location>
</feature>
<dbReference type="Pfam" id="PF07690">
    <property type="entry name" value="MFS_1"/>
    <property type="match status" value="1"/>
</dbReference>
<protein>
    <submittedName>
        <fullName evidence="9">MFS transporter</fullName>
    </submittedName>
</protein>
<feature type="transmembrane region" description="Helical" evidence="7">
    <location>
        <begin position="221"/>
        <end position="243"/>
    </location>
</feature>
<keyword evidence="2" id="KW-0813">Transport</keyword>
<dbReference type="InterPro" id="IPR036259">
    <property type="entry name" value="MFS_trans_sf"/>
</dbReference>
<keyword evidence="6 7" id="KW-0472">Membrane</keyword>
<dbReference type="EMBL" id="JACJTA010000002">
    <property type="protein sequence ID" value="MBD2603284.1"/>
    <property type="molecule type" value="Genomic_DNA"/>
</dbReference>
<evidence type="ECO:0000256" key="2">
    <source>
        <dbReference type="ARBA" id="ARBA00022448"/>
    </source>
</evidence>
<feature type="transmembrane region" description="Helical" evidence="7">
    <location>
        <begin position="307"/>
        <end position="329"/>
    </location>
</feature>
<sequence>MRIFSFIWLGQLISLIGVSMTGFALDISVFKQTGSATQFAFLILTSTVPLIVMSPIAGTLVDRWDRRWTMIISQICIGLSTVSLIVLVTTGQIEIWHIYLRNIFTSIIGAFHAPAYKASITSLVPQEDLPRVSGMVQLAIAIQQILSPLIAGTLLDIVEVKGILLIDLSTLLIALVPLLLVRFGEISQTANVDEDVQPSSLWQEILYGWTYLIERPGLPSFLILFTIYQFLVGFVSVLVYPLILSVTNAAGLGKIAFITGIGMLLGGIVMSTWKHSWQNLISPILIAMSLSGMSIALAGFRPSIVQMAIATLFFFTIAPFINGSVQVIFQTKVAENVQGRVFGLMGAISGSAVPLAAIFAGPLADRVFEPLMTFDGPWSKELVGQLIGSGPGRGIGLLFVIVGFSILITAIIGYQYPTIRDLENNLPDYQESSTDNVSLM</sequence>
<dbReference type="Gene3D" id="1.20.1250.20">
    <property type="entry name" value="MFS general substrate transporter like domains"/>
    <property type="match status" value="1"/>
</dbReference>
<organism evidence="9 10">
    <name type="scientific">Scytonema hofmannii FACHB-248</name>
    <dbReference type="NCBI Taxonomy" id="1842502"/>
    <lineage>
        <taxon>Bacteria</taxon>
        <taxon>Bacillati</taxon>
        <taxon>Cyanobacteriota</taxon>
        <taxon>Cyanophyceae</taxon>
        <taxon>Nostocales</taxon>
        <taxon>Scytonemataceae</taxon>
        <taxon>Scytonema</taxon>
    </lineage>
</organism>
<evidence type="ECO:0000256" key="3">
    <source>
        <dbReference type="ARBA" id="ARBA00022475"/>
    </source>
</evidence>
<feature type="transmembrane region" description="Helical" evidence="7">
    <location>
        <begin position="6"/>
        <end position="27"/>
    </location>
</feature>
<evidence type="ECO:0000256" key="7">
    <source>
        <dbReference type="SAM" id="Phobius"/>
    </source>
</evidence>
<feature type="transmembrane region" description="Helical" evidence="7">
    <location>
        <begin position="136"/>
        <end position="155"/>
    </location>
</feature>
<keyword evidence="4 7" id="KW-0812">Transmembrane</keyword>
<feature type="transmembrane region" description="Helical" evidence="7">
    <location>
        <begin position="395"/>
        <end position="416"/>
    </location>
</feature>
<evidence type="ECO:0000256" key="1">
    <source>
        <dbReference type="ARBA" id="ARBA00004651"/>
    </source>
</evidence>
<proteinExistence type="predicted"/>
<feature type="transmembrane region" description="Helical" evidence="7">
    <location>
        <begin position="255"/>
        <end position="274"/>
    </location>
</feature>
<keyword evidence="3" id="KW-1003">Cell membrane</keyword>
<feature type="transmembrane region" description="Helical" evidence="7">
    <location>
        <begin position="67"/>
        <end position="87"/>
    </location>
</feature>